<keyword evidence="5 6" id="KW-0472">Membrane</keyword>
<evidence type="ECO:0000256" key="4">
    <source>
        <dbReference type="ARBA" id="ARBA00022989"/>
    </source>
</evidence>
<feature type="transmembrane region" description="Helical" evidence="6">
    <location>
        <begin position="246"/>
        <end position="269"/>
    </location>
</feature>
<dbReference type="CDD" id="cd17324">
    <property type="entry name" value="MFS_NepI_like"/>
    <property type="match status" value="1"/>
</dbReference>
<dbReference type="Gene3D" id="1.20.1250.20">
    <property type="entry name" value="MFS general substrate transporter like domains"/>
    <property type="match status" value="2"/>
</dbReference>
<sequence length="405" mass="41785">MSLAGPRSQRTLVLALLCVASFAVVFNNLIITPILPEISEDFGVRVAVAGLLVTAYAVAGGIAAVFSGPFIDRLGRKPVVVAGMATLTVATAFSAVAPGFVPLLLARAMAGLGVACLTPAVFAAVGDYFSYEERGRAMSWVISANTSASIFGVPAGAVLSGVFSWRWTFVALAVLLVVFTWLLFRRLPADPPRRRDGSAGSGMAAIPRVLRDVSTSAALFSNYLSTSYWFVFATYMGAYFHDEFGVAKWALGGLTMTMGLGVLLGSNAGGRLADRVGKRPVILWTSLTCAVFIALTTTAAVAMAVGLGFLFLFAVSGGARFASSQAIMTEMSPNDRGTVMALNAAGQQFGIVTGSVVGGLALEAGGYTALGPTAAALALVSMAMYGLFVQERGPAGAGQGELAAE</sequence>
<feature type="transmembrane region" description="Helical" evidence="6">
    <location>
        <begin position="217"/>
        <end position="240"/>
    </location>
</feature>
<dbReference type="PANTHER" id="PTHR43124">
    <property type="entry name" value="PURINE EFFLUX PUMP PBUE"/>
    <property type="match status" value="1"/>
</dbReference>
<evidence type="ECO:0000313" key="9">
    <source>
        <dbReference type="Proteomes" id="UP000223071"/>
    </source>
</evidence>
<feature type="transmembrane region" description="Helical" evidence="6">
    <location>
        <begin position="165"/>
        <end position="184"/>
    </location>
</feature>
<feature type="transmembrane region" description="Helical" evidence="6">
    <location>
        <begin position="137"/>
        <end position="159"/>
    </location>
</feature>
<feature type="transmembrane region" description="Helical" evidence="6">
    <location>
        <begin position="47"/>
        <end position="67"/>
    </location>
</feature>
<proteinExistence type="predicted"/>
<evidence type="ECO:0000256" key="2">
    <source>
        <dbReference type="ARBA" id="ARBA00022475"/>
    </source>
</evidence>
<keyword evidence="4 6" id="KW-1133">Transmembrane helix</keyword>
<dbReference type="Proteomes" id="UP000223071">
    <property type="component" value="Unassembled WGS sequence"/>
</dbReference>
<evidence type="ECO:0000313" key="8">
    <source>
        <dbReference type="EMBL" id="PFG75122.1"/>
    </source>
</evidence>
<dbReference type="AlphaFoldDB" id="A0A2A9HIW8"/>
<dbReference type="SUPFAM" id="SSF103473">
    <property type="entry name" value="MFS general substrate transporter"/>
    <property type="match status" value="1"/>
</dbReference>
<feature type="transmembrane region" description="Helical" evidence="6">
    <location>
        <begin position="12"/>
        <end position="35"/>
    </location>
</feature>
<gene>
    <name evidence="8" type="ORF">A9A59_2388</name>
</gene>
<comment type="subcellular location">
    <subcellularLocation>
        <location evidence="1">Cell membrane</location>
        <topology evidence="1">Multi-pass membrane protein</topology>
    </subcellularLocation>
</comment>
<name>A0A2A9HIW8_TEPT2</name>
<feature type="transmembrane region" description="Helical" evidence="6">
    <location>
        <begin position="104"/>
        <end position="125"/>
    </location>
</feature>
<evidence type="ECO:0000256" key="3">
    <source>
        <dbReference type="ARBA" id="ARBA00022692"/>
    </source>
</evidence>
<evidence type="ECO:0000256" key="1">
    <source>
        <dbReference type="ARBA" id="ARBA00004651"/>
    </source>
</evidence>
<dbReference type="EMBL" id="PDJQ01000001">
    <property type="protein sequence ID" value="PFG75122.1"/>
    <property type="molecule type" value="Genomic_DNA"/>
</dbReference>
<evidence type="ECO:0000256" key="5">
    <source>
        <dbReference type="ARBA" id="ARBA00023136"/>
    </source>
</evidence>
<dbReference type="Pfam" id="PF07690">
    <property type="entry name" value="MFS_1"/>
    <property type="match status" value="1"/>
</dbReference>
<evidence type="ECO:0000256" key="6">
    <source>
        <dbReference type="SAM" id="Phobius"/>
    </source>
</evidence>
<accession>A0A2A9HIW8</accession>
<organism evidence="8 9">
    <name type="scientific">Tepidiforma thermophila (strain KCTC 52669 / CGMCC 1.13589 / G233)</name>
    <dbReference type="NCBI Taxonomy" id="2761530"/>
    <lineage>
        <taxon>Bacteria</taxon>
        <taxon>Bacillati</taxon>
        <taxon>Chloroflexota</taxon>
        <taxon>Tepidiformia</taxon>
        <taxon>Tepidiformales</taxon>
        <taxon>Tepidiformaceae</taxon>
        <taxon>Tepidiforma</taxon>
    </lineage>
</organism>
<evidence type="ECO:0000259" key="7">
    <source>
        <dbReference type="PROSITE" id="PS50850"/>
    </source>
</evidence>
<dbReference type="InterPro" id="IPR011701">
    <property type="entry name" value="MFS"/>
</dbReference>
<feature type="transmembrane region" description="Helical" evidence="6">
    <location>
        <begin position="369"/>
        <end position="389"/>
    </location>
</feature>
<dbReference type="PROSITE" id="PS00216">
    <property type="entry name" value="SUGAR_TRANSPORT_1"/>
    <property type="match status" value="1"/>
</dbReference>
<comment type="caution">
    <text evidence="8">The sequence shown here is derived from an EMBL/GenBank/DDBJ whole genome shotgun (WGS) entry which is preliminary data.</text>
</comment>
<dbReference type="InterPro" id="IPR036259">
    <property type="entry name" value="MFS_trans_sf"/>
</dbReference>
<dbReference type="PROSITE" id="PS50850">
    <property type="entry name" value="MFS"/>
    <property type="match status" value="1"/>
</dbReference>
<reference evidence="8 9" key="1">
    <citation type="submission" date="2017-09" db="EMBL/GenBank/DDBJ databases">
        <title>Sequencing the genomes of two abundant thermophiles in Great Basin hot springs: Thermocrinis jamiesonii and novel Chloroflexi Thermoflexus hugenholtzii.</title>
        <authorList>
            <person name="Hedlund B."/>
        </authorList>
    </citation>
    <scope>NUCLEOTIDE SEQUENCE [LARGE SCALE GENOMIC DNA]</scope>
    <source>
        <strain evidence="8 9">G233</strain>
    </source>
</reference>
<feature type="transmembrane region" description="Helical" evidence="6">
    <location>
        <begin position="281"/>
        <end position="314"/>
    </location>
</feature>
<feature type="domain" description="Major facilitator superfamily (MFS) profile" evidence="7">
    <location>
        <begin position="13"/>
        <end position="393"/>
    </location>
</feature>
<keyword evidence="9" id="KW-1185">Reference proteome</keyword>
<dbReference type="GO" id="GO:0005886">
    <property type="term" value="C:plasma membrane"/>
    <property type="evidence" value="ECO:0007669"/>
    <property type="project" value="UniProtKB-SubCell"/>
</dbReference>
<dbReference type="PANTHER" id="PTHR43124:SF3">
    <property type="entry name" value="CHLORAMPHENICOL EFFLUX PUMP RV0191"/>
    <property type="match status" value="1"/>
</dbReference>
<feature type="transmembrane region" description="Helical" evidence="6">
    <location>
        <begin position="79"/>
        <end position="98"/>
    </location>
</feature>
<dbReference type="RefSeq" id="WP_098504460.1">
    <property type="nucleotide sequence ID" value="NZ_PDJQ01000001.1"/>
</dbReference>
<dbReference type="InterPro" id="IPR050189">
    <property type="entry name" value="MFS_Efflux_Transporters"/>
</dbReference>
<keyword evidence="2" id="KW-1003">Cell membrane</keyword>
<dbReference type="InterPro" id="IPR005829">
    <property type="entry name" value="Sugar_transporter_CS"/>
</dbReference>
<dbReference type="InterPro" id="IPR020846">
    <property type="entry name" value="MFS_dom"/>
</dbReference>
<dbReference type="GO" id="GO:0022857">
    <property type="term" value="F:transmembrane transporter activity"/>
    <property type="evidence" value="ECO:0007669"/>
    <property type="project" value="InterPro"/>
</dbReference>
<protein>
    <submittedName>
        <fullName evidence="8">Putative MFS family arabinose efflux permease</fullName>
    </submittedName>
</protein>
<keyword evidence="3 6" id="KW-0812">Transmembrane</keyword>